<evidence type="ECO:0000256" key="11">
    <source>
        <dbReference type="ARBA" id="ARBA00036904"/>
    </source>
</evidence>
<evidence type="ECO:0000256" key="4">
    <source>
        <dbReference type="ARBA" id="ARBA00022705"/>
    </source>
</evidence>
<dbReference type="InterPro" id="IPR029119">
    <property type="entry name" value="MutY_C"/>
</dbReference>
<keyword evidence="7 18" id="KW-0378">Hydrolase</keyword>
<protein>
    <recommendedName>
        <fullName evidence="13">8-oxo-dGTP diphosphatase</fullName>
        <ecNumber evidence="12">3.6.1.55</ecNumber>
    </recommendedName>
    <alternativeName>
        <fullName evidence="16">7,8-dihydro-8-oxoguanine-triphosphatase</fullName>
    </alternativeName>
    <alternativeName>
        <fullName evidence="15">Mutator protein MutT</fullName>
    </alternativeName>
    <alternativeName>
        <fullName evidence="14">dGTP pyrophosphohydrolase</fullName>
    </alternativeName>
</protein>
<dbReference type="Gene3D" id="3.90.79.10">
    <property type="entry name" value="Nucleoside Triphosphate Pyrophosphohydrolase"/>
    <property type="match status" value="1"/>
</dbReference>
<comment type="similarity">
    <text evidence="2">Belongs to the Nudix hydrolase family.</text>
</comment>
<evidence type="ECO:0000256" key="6">
    <source>
        <dbReference type="ARBA" id="ARBA00022763"/>
    </source>
</evidence>
<dbReference type="InterPro" id="IPR020476">
    <property type="entry name" value="Nudix_hydrolase"/>
</dbReference>
<comment type="catalytic activity">
    <reaction evidence="10">
        <text>8-oxo-dGTP + H2O = 8-oxo-dGMP + diphosphate + H(+)</text>
        <dbReference type="Rhea" id="RHEA:31575"/>
        <dbReference type="ChEBI" id="CHEBI:15377"/>
        <dbReference type="ChEBI" id="CHEBI:15378"/>
        <dbReference type="ChEBI" id="CHEBI:33019"/>
        <dbReference type="ChEBI" id="CHEBI:63224"/>
        <dbReference type="ChEBI" id="CHEBI:77896"/>
        <dbReference type="EC" id="3.6.1.55"/>
    </reaction>
</comment>
<keyword evidence="5" id="KW-0479">Metal-binding</keyword>
<dbReference type="RefSeq" id="WP_379880894.1">
    <property type="nucleotide sequence ID" value="NZ_JBHPON010000003.1"/>
</dbReference>
<evidence type="ECO:0000256" key="2">
    <source>
        <dbReference type="ARBA" id="ARBA00005582"/>
    </source>
</evidence>
<evidence type="ECO:0000256" key="1">
    <source>
        <dbReference type="ARBA" id="ARBA00001946"/>
    </source>
</evidence>
<evidence type="ECO:0000256" key="13">
    <source>
        <dbReference type="ARBA" id="ARBA00040794"/>
    </source>
</evidence>
<keyword evidence="6" id="KW-0227">DNA damage</keyword>
<evidence type="ECO:0000256" key="9">
    <source>
        <dbReference type="ARBA" id="ARBA00023204"/>
    </source>
</evidence>
<dbReference type="PANTHER" id="PTHR47707:SF1">
    <property type="entry name" value="NUDIX HYDROLASE FAMILY PROTEIN"/>
    <property type="match status" value="1"/>
</dbReference>
<dbReference type="InterPro" id="IPR015797">
    <property type="entry name" value="NUDIX_hydrolase-like_dom_sf"/>
</dbReference>
<evidence type="ECO:0000256" key="14">
    <source>
        <dbReference type="ARBA" id="ARBA00041592"/>
    </source>
</evidence>
<dbReference type="EMBL" id="JBHPON010000003">
    <property type="protein sequence ID" value="MFC6037717.1"/>
    <property type="molecule type" value="Genomic_DNA"/>
</dbReference>
<evidence type="ECO:0000313" key="18">
    <source>
        <dbReference type="EMBL" id="MFC6037717.1"/>
    </source>
</evidence>
<dbReference type="SUPFAM" id="SSF55811">
    <property type="entry name" value="Nudix"/>
    <property type="match status" value="1"/>
</dbReference>
<keyword evidence="9" id="KW-0234">DNA repair</keyword>
<comment type="cofactor">
    <cofactor evidence="1">
        <name>Mg(2+)</name>
        <dbReference type="ChEBI" id="CHEBI:18420"/>
    </cofactor>
</comment>
<evidence type="ECO:0000256" key="3">
    <source>
        <dbReference type="ARBA" id="ARBA00022457"/>
    </source>
</evidence>
<evidence type="ECO:0000256" key="5">
    <source>
        <dbReference type="ARBA" id="ARBA00022723"/>
    </source>
</evidence>
<proteinExistence type="inferred from homology"/>
<dbReference type="PROSITE" id="PS51462">
    <property type="entry name" value="NUDIX"/>
    <property type="match status" value="1"/>
</dbReference>
<feature type="domain" description="Nudix hydrolase" evidence="17">
    <location>
        <begin position="3"/>
        <end position="131"/>
    </location>
</feature>
<dbReference type="CDD" id="cd03425">
    <property type="entry name" value="NUDIX_MutT_NudA_like"/>
    <property type="match status" value="1"/>
</dbReference>
<dbReference type="Pfam" id="PF14815">
    <property type="entry name" value="NUDIX_4"/>
    <property type="match status" value="1"/>
</dbReference>
<evidence type="ECO:0000256" key="16">
    <source>
        <dbReference type="ARBA" id="ARBA00042798"/>
    </source>
</evidence>
<evidence type="ECO:0000256" key="7">
    <source>
        <dbReference type="ARBA" id="ARBA00022801"/>
    </source>
</evidence>
<sequence length="133" mass="14603">MAKLLLVAACALIDRDGKVLMARRPEGKAHAGLWEFPGGKLAEGETPEAALVRELKEELAIETEASCLAPAAFASEALGEFHLLMPLYVCRKWEGAPTPMEGQELRWVRPEGLTRMEMPPADRPLAAQLRDLL</sequence>
<keyword evidence="19" id="KW-1185">Reference proteome</keyword>
<comment type="catalytic activity">
    <reaction evidence="11">
        <text>8-oxo-GTP + H2O = 8-oxo-GMP + diphosphate + H(+)</text>
        <dbReference type="Rhea" id="RHEA:67616"/>
        <dbReference type="ChEBI" id="CHEBI:15377"/>
        <dbReference type="ChEBI" id="CHEBI:15378"/>
        <dbReference type="ChEBI" id="CHEBI:33019"/>
        <dbReference type="ChEBI" id="CHEBI:143553"/>
        <dbReference type="ChEBI" id="CHEBI:145694"/>
    </reaction>
</comment>
<comment type="caution">
    <text evidence="18">The sequence shown here is derived from an EMBL/GenBank/DDBJ whole genome shotgun (WGS) entry which is preliminary data.</text>
</comment>
<accession>A0ABW1L4K3</accession>
<evidence type="ECO:0000259" key="17">
    <source>
        <dbReference type="PROSITE" id="PS51462"/>
    </source>
</evidence>
<dbReference type="Proteomes" id="UP001596116">
    <property type="component" value="Unassembled WGS sequence"/>
</dbReference>
<keyword evidence="4" id="KW-0235">DNA replication</keyword>
<organism evidence="18 19">
    <name type="scientific">Hyphococcus aureus</name>
    <dbReference type="NCBI Taxonomy" id="2666033"/>
    <lineage>
        <taxon>Bacteria</taxon>
        <taxon>Pseudomonadati</taxon>
        <taxon>Pseudomonadota</taxon>
        <taxon>Alphaproteobacteria</taxon>
        <taxon>Parvularculales</taxon>
        <taxon>Parvularculaceae</taxon>
        <taxon>Hyphococcus</taxon>
    </lineage>
</organism>
<evidence type="ECO:0000313" key="19">
    <source>
        <dbReference type="Proteomes" id="UP001596116"/>
    </source>
</evidence>
<dbReference type="InterPro" id="IPR047127">
    <property type="entry name" value="MutT-like"/>
</dbReference>
<name>A0ABW1L4K3_9PROT</name>
<evidence type="ECO:0000256" key="10">
    <source>
        <dbReference type="ARBA" id="ARBA00035861"/>
    </source>
</evidence>
<gene>
    <name evidence="18" type="ORF">ACFMB1_19345</name>
</gene>
<dbReference type="InterPro" id="IPR000086">
    <property type="entry name" value="NUDIX_hydrolase_dom"/>
</dbReference>
<dbReference type="PRINTS" id="PR00502">
    <property type="entry name" value="NUDIXFAMILY"/>
</dbReference>
<keyword evidence="3" id="KW-0515">Mutator protein</keyword>
<keyword evidence="8" id="KW-0460">Magnesium</keyword>
<dbReference type="PANTHER" id="PTHR47707">
    <property type="entry name" value="8-OXO-DGTP DIPHOSPHATASE"/>
    <property type="match status" value="1"/>
</dbReference>
<dbReference type="GO" id="GO:0016787">
    <property type="term" value="F:hydrolase activity"/>
    <property type="evidence" value="ECO:0007669"/>
    <property type="project" value="UniProtKB-KW"/>
</dbReference>
<evidence type="ECO:0000256" key="12">
    <source>
        <dbReference type="ARBA" id="ARBA00038905"/>
    </source>
</evidence>
<evidence type="ECO:0000256" key="15">
    <source>
        <dbReference type="ARBA" id="ARBA00041979"/>
    </source>
</evidence>
<evidence type="ECO:0000256" key="8">
    <source>
        <dbReference type="ARBA" id="ARBA00022842"/>
    </source>
</evidence>
<dbReference type="EC" id="3.6.1.55" evidence="12"/>
<reference evidence="18 19" key="1">
    <citation type="submission" date="2024-09" db="EMBL/GenBank/DDBJ databases">
        <authorList>
            <person name="Zhang Z.-H."/>
        </authorList>
    </citation>
    <scope>NUCLEOTIDE SEQUENCE [LARGE SCALE GENOMIC DNA]</scope>
    <source>
        <strain evidence="18 19">HHTR114</strain>
    </source>
</reference>